<protein>
    <submittedName>
        <fullName evidence="1">Uncharacterized protein</fullName>
    </submittedName>
</protein>
<reference evidence="1" key="1">
    <citation type="submission" date="2016-10" db="EMBL/GenBank/DDBJ databases">
        <title>Sequence of Gallionella enrichment culture.</title>
        <authorList>
            <person name="Poehlein A."/>
            <person name="Muehling M."/>
            <person name="Daniel R."/>
        </authorList>
    </citation>
    <scope>NUCLEOTIDE SEQUENCE</scope>
</reference>
<accession>A0A1J5T2W7</accession>
<dbReference type="Gene3D" id="3.90.10.10">
    <property type="entry name" value="Cytochrome C3"/>
    <property type="match status" value="1"/>
</dbReference>
<evidence type="ECO:0000313" key="1">
    <source>
        <dbReference type="EMBL" id="OIR14499.1"/>
    </source>
</evidence>
<organism evidence="1">
    <name type="scientific">mine drainage metagenome</name>
    <dbReference type="NCBI Taxonomy" id="410659"/>
    <lineage>
        <taxon>unclassified sequences</taxon>
        <taxon>metagenomes</taxon>
        <taxon>ecological metagenomes</taxon>
    </lineage>
</organism>
<name>A0A1J5T2W7_9ZZZZ</name>
<dbReference type="EMBL" id="MLJW01000011">
    <property type="protein sequence ID" value="OIR14499.1"/>
    <property type="molecule type" value="Genomic_DNA"/>
</dbReference>
<gene>
    <name evidence="1" type="ORF">GALL_43000</name>
</gene>
<comment type="caution">
    <text evidence="1">The sequence shown here is derived from an EMBL/GenBank/DDBJ whole genome shotgun (WGS) entry which is preliminary data.</text>
</comment>
<dbReference type="SUPFAM" id="SSF48695">
    <property type="entry name" value="Multiheme cytochromes"/>
    <property type="match status" value="1"/>
</dbReference>
<proteinExistence type="predicted"/>
<dbReference type="AlphaFoldDB" id="A0A1J5T2W7"/>
<sequence length="122" mass="13870">MKLLVSLLLCLCIPLAWATEANAPKLDIGKGGQCVRDPQWMRKNHMHLLIHQRDEAVRKGIRDEQISLKNCVECHASLKDDSVIAREDSFCAGCHRYEAVKIDCFECHASKRRVALAKKDEK</sequence>
<dbReference type="InterPro" id="IPR036280">
    <property type="entry name" value="Multihaem_cyt_sf"/>
</dbReference>